<feature type="compositionally biased region" description="Basic and acidic residues" evidence="12">
    <location>
        <begin position="1"/>
        <end position="22"/>
    </location>
</feature>
<dbReference type="GO" id="GO:0005737">
    <property type="term" value="C:cytoplasm"/>
    <property type="evidence" value="ECO:0007669"/>
    <property type="project" value="UniProtKB-SubCell"/>
</dbReference>
<dbReference type="SMART" id="SM00382">
    <property type="entry name" value="AAA"/>
    <property type="match status" value="1"/>
</dbReference>
<dbReference type="InterPro" id="IPR018312">
    <property type="entry name" value="Chromosome_initiator_DnaA_CS"/>
</dbReference>
<evidence type="ECO:0000256" key="12">
    <source>
        <dbReference type="SAM" id="MobiDB-lite"/>
    </source>
</evidence>
<dbReference type="AlphaFoldDB" id="A0A917W5B2"/>
<dbReference type="Gene3D" id="1.10.8.60">
    <property type="match status" value="1"/>
</dbReference>
<dbReference type="InterPro" id="IPR027417">
    <property type="entry name" value="P-loop_NTPase"/>
</dbReference>
<dbReference type="Gene3D" id="3.30.300.180">
    <property type="match status" value="1"/>
</dbReference>
<keyword evidence="5 8" id="KW-0067">ATP-binding</keyword>
<comment type="similarity">
    <text evidence="1 8 11">Belongs to the DnaA family.</text>
</comment>
<dbReference type="Gene3D" id="1.10.1750.10">
    <property type="match status" value="1"/>
</dbReference>
<evidence type="ECO:0000256" key="9">
    <source>
        <dbReference type="NCBIfam" id="TIGR00362"/>
    </source>
</evidence>
<dbReference type="InterPro" id="IPR013159">
    <property type="entry name" value="DnaA_C"/>
</dbReference>
<evidence type="ECO:0000256" key="1">
    <source>
        <dbReference type="ARBA" id="ARBA00006583"/>
    </source>
</evidence>
<dbReference type="GO" id="GO:0008289">
    <property type="term" value="F:lipid binding"/>
    <property type="evidence" value="ECO:0007669"/>
    <property type="project" value="UniProtKB-KW"/>
</dbReference>
<comment type="subcellular location">
    <subcellularLocation>
        <location evidence="8">Cytoplasm</location>
    </subcellularLocation>
</comment>
<dbReference type="PRINTS" id="PR00051">
    <property type="entry name" value="DNAA"/>
</dbReference>
<comment type="subunit">
    <text evidence="8">Oligomerizes as a right-handed, spiral filament on DNA at oriC.</text>
</comment>
<reference evidence="15" key="1">
    <citation type="journal article" date="2014" name="Int. J. Syst. Evol. Microbiol.">
        <title>Complete genome sequence of Corynebacterium casei LMG S-19264T (=DSM 44701T), isolated from a smear-ripened cheese.</title>
        <authorList>
            <consortium name="US DOE Joint Genome Institute (JGI-PGF)"/>
            <person name="Walter F."/>
            <person name="Albersmeier A."/>
            <person name="Kalinowski J."/>
            <person name="Ruckert C."/>
        </authorList>
    </citation>
    <scope>NUCLEOTIDE SEQUENCE</scope>
    <source>
        <strain evidence="15">CGMCC 4.7306</strain>
    </source>
</reference>
<keyword evidence="3 8" id="KW-0235">DNA replication</keyword>
<dbReference type="GO" id="GO:0006270">
    <property type="term" value="P:DNA replication initiation"/>
    <property type="evidence" value="ECO:0007669"/>
    <property type="project" value="UniProtKB-UniRule"/>
</dbReference>
<dbReference type="NCBIfam" id="TIGR00362">
    <property type="entry name" value="DnaA"/>
    <property type="match status" value="1"/>
</dbReference>
<feature type="region of interest" description="Domain I, interacts with DnaA modulators" evidence="8">
    <location>
        <begin position="1"/>
        <end position="142"/>
    </location>
</feature>
<dbReference type="NCBIfam" id="NF010686">
    <property type="entry name" value="PRK14086.1"/>
    <property type="match status" value="1"/>
</dbReference>
<feature type="region of interest" description="Domain III, AAA+ region" evidence="8">
    <location>
        <begin position="237"/>
        <end position="453"/>
    </location>
</feature>
<feature type="binding site" evidence="8">
    <location>
        <position position="284"/>
    </location>
    <ligand>
        <name>ATP</name>
        <dbReference type="ChEBI" id="CHEBI:30616"/>
    </ligand>
</feature>
<dbReference type="FunFam" id="3.40.50.300:FF:000150">
    <property type="entry name" value="Chromosomal replication initiator protein DnaA"/>
    <property type="match status" value="1"/>
</dbReference>
<evidence type="ECO:0000256" key="5">
    <source>
        <dbReference type="ARBA" id="ARBA00022840"/>
    </source>
</evidence>
<name>A0A917W5B2_9ACTN</name>
<dbReference type="FunFam" id="1.10.8.60:FF:000003">
    <property type="entry name" value="Chromosomal replication initiator protein DnaA"/>
    <property type="match status" value="1"/>
</dbReference>
<keyword evidence="6 8" id="KW-0446">Lipid-binding</keyword>
<accession>A0A917W5B2</accession>
<sequence>MTEESQHQDGADDLGRRPDQRQEQAPQAQGLQPEARDLAHQVSTAWRCVREELTPEQRIWLNNSKPLTLHEHTLMVAVPSEFNRERLETRYREAIETVLAEFFGQPTKVAVIVDKALAEQPPGTTPDRVPDVGVDAPQEAPADRPLEAPLDVRLRPDDDYVEPAYTQRDFRSSEYGPSVDDPLNSPVEGLLDGMHRPDLSDLTPAAGTFSPSAPGSDPYRDGIDRESTDRSRRDDSRLNPKYSFETFVIGSSNRFAHAAAVAVAESPGKAYNPLMIYGDSGLGKTHLLHALGHYVRNYFSRARVRYVSTEELTNDFINAITDNKTHQFRRKYRDVEVLLVDDIQFLEGKEQTQEEFFHTFNTLHNAQKQIVMTSDRPPKLLDSLEARLRSRFEWGLITDIQPPDLETRIAILRKKAAQERLTAGPDVLEFIASKIQTNIRELEGALIRVTAFASLNRQQVDMGLAEVVLKDLIPEGGEAQITSGMIMGQVASYFGLSIDDLCGQSRTHVLVTARQIAMYLCRELTDLSLPKIGQQFGGRDHTTVMHADRKIRTLMGERRSVYNQVTELTNRIKQTAARG</sequence>
<keyword evidence="2 8" id="KW-0963">Cytoplasm</keyword>
<comment type="caution">
    <text evidence="15">The sequence shown here is derived from an EMBL/GenBank/DDBJ whole genome shotgun (WGS) entry which is preliminary data.</text>
</comment>
<keyword evidence="4 8" id="KW-0547">Nucleotide-binding</keyword>
<dbReference type="PANTHER" id="PTHR30050:SF2">
    <property type="entry name" value="CHROMOSOMAL REPLICATION INITIATOR PROTEIN DNAA"/>
    <property type="match status" value="1"/>
</dbReference>
<feature type="region of interest" description="Domain IV, binds dsDNA" evidence="8">
    <location>
        <begin position="454"/>
        <end position="579"/>
    </location>
</feature>
<keyword evidence="16" id="KW-1185">Reference proteome</keyword>
<comment type="domain">
    <text evidence="8">Domain I is involved in oligomerization and binding regulators, domain II is flexibile and of varying length in different bacteria, domain III forms the AAA+ region, while domain IV binds dsDNA.</text>
</comment>
<feature type="compositionally biased region" description="Basic and acidic residues" evidence="12">
    <location>
        <begin position="218"/>
        <end position="237"/>
    </location>
</feature>
<dbReference type="GO" id="GO:0003688">
    <property type="term" value="F:DNA replication origin binding"/>
    <property type="evidence" value="ECO:0007669"/>
    <property type="project" value="UniProtKB-UniRule"/>
</dbReference>
<evidence type="ECO:0000259" key="14">
    <source>
        <dbReference type="SMART" id="SM00760"/>
    </source>
</evidence>
<dbReference type="Gene3D" id="3.40.50.300">
    <property type="entry name" value="P-loop containing nucleotide triphosphate hydrolases"/>
    <property type="match status" value="1"/>
</dbReference>
<dbReference type="GO" id="GO:0006275">
    <property type="term" value="P:regulation of DNA replication"/>
    <property type="evidence" value="ECO:0007669"/>
    <property type="project" value="UniProtKB-UniRule"/>
</dbReference>
<comment type="function">
    <text evidence="8 10">Plays an essential role in the initiation and regulation of chromosomal replication. ATP-DnaA binds to the origin of replication (oriC) to initiate formation of the DNA replication initiation complex once per cell cycle. Binds the DnaA box (a 9 base pair repeat at the origin) and separates the double-stranded (ds)DNA. Forms a right-handed helical filament on oriC DNA; dsDNA binds to the exterior of the filament while single-stranded (ss)DNA is stabiized in the filament's interior. The ATP-DnaA-oriC complex binds and stabilizes one strand of the AT-rich DNA unwinding element (DUE), permitting loading of DNA polymerase. After initiation quickly degrades to an ADP-DnaA complex that is not apt for DNA replication. Binds acidic phospholipids.</text>
</comment>
<feature type="region of interest" description="Disordered" evidence="12">
    <location>
        <begin position="120"/>
        <end position="237"/>
    </location>
</feature>
<dbReference type="InterPro" id="IPR013317">
    <property type="entry name" value="DnaA_dom"/>
</dbReference>
<dbReference type="CDD" id="cd00009">
    <property type="entry name" value="AAA"/>
    <property type="match status" value="1"/>
</dbReference>
<evidence type="ECO:0000313" key="16">
    <source>
        <dbReference type="Proteomes" id="UP000613840"/>
    </source>
</evidence>
<evidence type="ECO:0000256" key="6">
    <source>
        <dbReference type="ARBA" id="ARBA00023121"/>
    </source>
</evidence>
<evidence type="ECO:0000259" key="13">
    <source>
        <dbReference type="SMART" id="SM00382"/>
    </source>
</evidence>
<feature type="region of interest" description="Disordered" evidence="12">
    <location>
        <begin position="1"/>
        <end position="37"/>
    </location>
</feature>
<evidence type="ECO:0000256" key="7">
    <source>
        <dbReference type="ARBA" id="ARBA00023125"/>
    </source>
</evidence>
<dbReference type="PROSITE" id="PS01008">
    <property type="entry name" value="DNAA"/>
    <property type="match status" value="1"/>
</dbReference>
<feature type="compositionally biased region" description="Basic and acidic residues" evidence="12">
    <location>
        <begin position="141"/>
        <end position="158"/>
    </location>
</feature>
<comment type="caution">
    <text evidence="8">Lacks conserved residue(s) required for the propagation of feature annotation.</text>
</comment>
<feature type="binding site" evidence="8">
    <location>
        <position position="285"/>
    </location>
    <ligand>
        <name>ATP</name>
        <dbReference type="ChEBI" id="CHEBI:30616"/>
    </ligand>
</feature>
<evidence type="ECO:0000256" key="8">
    <source>
        <dbReference type="HAMAP-Rule" id="MF_00377"/>
    </source>
</evidence>
<feature type="domain" description="Chromosomal replication initiator DnaA C-terminal" evidence="14">
    <location>
        <begin position="482"/>
        <end position="551"/>
    </location>
</feature>
<dbReference type="CDD" id="cd06571">
    <property type="entry name" value="Bac_DnaA_C"/>
    <property type="match status" value="1"/>
</dbReference>
<evidence type="ECO:0000313" key="15">
    <source>
        <dbReference type="EMBL" id="GGL70807.1"/>
    </source>
</evidence>
<dbReference type="EMBL" id="BMMZ01000008">
    <property type="protein sequence ID" value="GGL70807.1"/>
    <property type="molecule type" value="Genomic_DNA"/>
</dbReference>
<dbReference type="SMART" id="SM00760">
    <property type="entry name" value="Bac_DnaA_C"/>
    <property type="match status" value="1"/>
</dbReference>
<dbReference type="SUPFAM" id="SSF52540">
    <property type="entry name" value="P-loop containing nucleoside triphosphate hydrolases"/>
    <property type="match status" value="1"/>
</dbReference>
<feature type="binding site" evidence="8">
    <location>
        <position position="281"/>
    </location>
    <ligand>
        <name>ATP</name>
        <dbReference type="ChEBI" id="CHEBI:30616"/>
    </ligand>
</feature>
<dbReference type="Pfam" id="PF08299">
    <property type="entry name" value="Bac_DnaA_C"/>
    <property type="match status" value="1"/>
</dbReference>
<proteinExistence type="inferred from homology"/>
<reference evidence="15" key="2">
    <citation type="submission" date="2020-09" db="EMBL/GenBank/DDBJ databases">
        <authorList>
            <person name="Sun Q."/>
            <person name="Zhou Y."/>
        </authorList>
    </citation>
    <scope>NUCLEOTIDE SEQUENCE</scope>
    <source>
        <strain evidence="15">CGMCC 4.7306</strain>
    </source>
</reference>
<dbReference type="InterPro" id="IPR020591">
    <property type="entry name" value="Chromosome_initiator_DnaA-like"/>
</dbReference>
<dbReference type="FunFam" id="1.10.1750.10:FF:000002">
    <property type="entry name" value="Chromosomal replication initiator protein DnaA"/>
    <property type="match status" value="1"/>
</dbReference>
<dbReference type="GO" id="GO:0005886">
    <property type="term" value="C:plasma membrane"/>
    <property type="evidence" value="ECO:0007669"/>
    <property type="project" value="TreeGrafter"/>
</dbReference>
<dbReference type="GO" id="GO:0005524">
    <property type="term" value="F:ATP binding"/>
    <property type="evidence" value="ECO:0007669"/>
    <property type="project" value="UniProtKB-UniRule"/>
</dbReference>
<dbReference type="InterPro" id="IPR010921">
    <property type="entry name" value="Trp_repressor/repl_initiator"/>
</dbReference>
<dbReference type="InterPro" id="IPR003593">
    <property type="entry name" value="AAA+_ATPase"/>
</dbReference>
<evidence type="ECO:0000256" key="3">
    <source>
        <dbReference type="ARBA" id="ARBA00022705"/>
    </source>
</evidence>
<dbReference type="Proteomes" id="UP000613840">
    <property type="component" value="Unassembled WGS sequence"/>
</dbReference>
<evidence type="ECO:0000256" key="11">
    <source>
        <dbReference type="RuleBase" id="RU004227"/>
    </source>
</evidence>
<dbReference type="SUPFAM" id="SSF48295">
    <property type="entry name" value="TrpR-like"/>
    <property type="match status" value="1"/>
</dbReference>
<organism evidence="15 16">
    <name type="scientific">Microlunatus endophyticus</name>
    <dbReference type="NCBI Taxonomy" id="1716077"/>
    <lineage>
        <taxon>Bacteria</taxon>
        <taxon>Bacillati</taxon>
        <taxon>Actinomycetota</taxon>
        <taxon>Actinomycetes</taxon>
        <taxon>Propionibacteriales</taxon>
        <taxon>Propionibacteriaceae</taxon>
        <taxon>Microlunatus</taxon>
    </lineage>
</organism>
<evidence type="ECO:0000256" key="4">
    <source>
        <dbReference type="ARBA" id="ARBA00022741"/>
    </source>
</evidence>
<feature type="domain" description="AAA+ ATPase" evidence="13">
    <location>
        <begin position="270"/>
        <end position="398"/>
    </location>
</feature>
<gene>
    <name evidence="8 15" type="primary">dnaA</name>
    <name evidence="15" type="ORF">GCM10011575_31590</name>
</gene>
<evidence type="ECO:0000256" key="10">
    <source>
        <dbReference type="RuleBase" id="RU000577"/>
    </source>
</evidence>
<dbReference type="HAMAP" id="MF_00377">
    <property type="entry name" value="DnaA_bact"/>
    <property type="match status" value="1"/>
</dbReference>
<protein>
    <recommendedName>
        <fullName evidence="8 9">Chromosomal replication initiator protein DnaA</fullName>
    </recommendedName>
</protein>
<dbReference type="InterPro" id="IPR001957">
    <property type="entry name" value="Chromosome_initiator_DnaA"/>
</dbReference>
<dbReference type="InterPro" id="IPR038454">
    <property type="entry name" value="DnaA_N_sf"/>
</dbReference>
<dbReference type="Pfam" id="PF00308">
    <property type="entry name" value="Bac_DnaA"/>
    <property type="match status" value="1"/>
</dbReference>
<dbReference type="PANTHER" id="PTHR30050">
    <property type="entry name" value="CHROMOSOMAL REPLICATION INITIATOR PROTEIN DNAA"/>
    <property type="match status" value="1"/>
</dbReference>
<evidence type="ECO:0000256" key="2">
    <source>
        <dbReference type="ARBA" id="ARBA00022490"/>
    </source>
</evidence>
<keyword evidence="7 8" id="KW-0238">DNA-binding</keyword>
<feature type="binding site" evidence="8">
    <location>
        <position position="283"/>
    </location>
    <ligand>
        <name>ATP</name>
        <dbReference type="ChEBI" id="CHEBI:30616"/>
    </ligand>
</feature>